<dbReference type="EMBL" id="JAIMJA010000005">
    <property type="protein sequence ID" value="MCE2594422.1"/>
    <property type="molecule type" value="Genomic_DNA"/>
</dbReference>
<keyword evidence="2" id="KW-1185">Reference proteome</keyword>
<evidence type="ECO:0000313" key="2">
    <source>
        <dbReference type="Proteomes" id="UP001201273"/>
    </source>
</evidence>
<dbReference type="RefSeq" id="WP_233051962.1">
    <property type="nucleotide sequence ID" value="NZ_JAIMJA010000005.1"/>
</dbReference>
<organism evidence="1 2">
    <name type="scientific">Motilimonas cestriensis</name>
    <dbReference type="NCBI Taxonomy" id="2742685"/>
    <lineage>
        <taxon>Bacteria</taxon>
        <taxon>Pseudomonadati</taxon>
        <taxon>Pseudomonadota</taxon>
        <taxon>Gammaproteobacteria</taxon>
        <taxon>Alteromonadales</taxon>
        <taxon>Alteromonadales genera incertae sedis</taxon>
        <taxon>Motilimonas</taxon>
    </lineage>
</organism>
<accession>A0ABS8W7S3</accession>
<comment type="caution">
    <text evidence="1">The sequence shown here is derived from an EMBL/GenBank/DDBJ whole genome shotgun (WGS) entry which is preliminary data.</text>
</comment>
<gene>
    <name evidence="1" type="ORF">K6Y31_06305</name>
</gene>
<reference evidence="1 2" key="1">
    <citation type="journal article" date="2022" name="Environ. Microbiol. Rep.">
        <title>Eco-phylogenetic analyses reveal divergent evolution of vitamin B12 metabolism in the marine bacterial family 'Psychromonadaceae'.</title>
        <authorList>
            <person name="Jin X."/>
            <person name="Yang Y."/>
            <person name="Cao H."/>
            <person name="Gao B."/>
            <person name="Zhao Z."/>
        </authorList>
    </citation>
    <scope>NUCLEOTIDE SEQUENCE [LARGE SCALE GENOMIC DNA]</scope>
    <source>
        <strain evidence="1 2">MKS20</strain>
    </source>
</reference>
<sequence>MDPVSIIGLASTLLKVGPSVVKAVGSLFGGDTEDTAIKVANTVDHIRGSLSSKEAQQVAMEQALNQMPPAQFVQLQQMQVELAKIDQERESRQFQHDETLNQQQQATIQNGDNAQGEYVRQTRPLIARICTYAALLYTIGFEALKAQDVGTGASWELLGCLLSMPMAYMGVRTWDAFSRFKGPKL</sequence>
<proteinExistence type="predicted"/>
<dbReference type="Proteomes" id="UP001201273">
    <property type="component" value="Unassembled WGS sequence"/>
</dbReference>
<name>A0ABS8W7S3_9GAMM</name>
<evidence type="ECO:0000313" key="1">
    <source>
        <dbReference type="EMBL" id="MCE2594422.1"/>
    </source>
</evidence>
<evidence type="ECO:0008006" key="3">
    <source>
        <dbReference type="Google" id="ProtNLM"/>
    </source>
</evidence>
<protein>
    <recommendedName>
        <fullName evidence="3">Holin of 3TMs, for gene-transfer release</fullName>
    </recommendedName>
</protein>